<evidence type="ECO:0000313" key="4">
    <source>
        <dbReference type="Proteomes" id="UP000244173"/>
    </source>
</evidence>
<evidence type="ECO:0000313" key="3">
    <source>
        <dbReference type="EMBL" id="AVY94897.1"/>
    </source>
</evidence>
<dbReference type="Proteomes" id="UP000244173">
    <property type="component" value="Chromosome"/>
</dbReference>
<feature type="signal peptide" evidence="1">
    <location>
        <begin position="1"/>
        <end position="26"/>
    </location>
</feature>
<dbReference type="Pfam" id="PF03724">
    <property type="entry name" value="META"/>
    <property type="match status" value="1"/>
</dbReference>
<accession>A0A2S0PC95</accession>
<name>A0A2S0PC95_9NEIS</name>
<feature type="domain" description="DUF306" evidence="2">
    <location>
        <begin position="46"/>
        <end position="121"/>
    </location>
</feature>
<dbReference type="PROSITE" id="PS51257">
    <property type="entry name" value="PROKAR_LIPOPROTEIN"/>
    <property type="match status" value="1"/>
</dbReference>
<dbReference type="Gene3D" id="2.40.128.270">
    <property type="match status" value="1"/>
</dbReference>
<keyword evidence="4" id="KW-1185">Reference proteome</keyword>
<evidence type="ECO:0000259" key="2">
    <source>
        <dbReference type="Pfam" id="PF03724"/>
    </source>
</evidence>
<proteinExistence type="predicted"/>
<feature type="chain" id="PRO_5015535171" evidence="1">
    <location>
        <begin position="27"/>
        <end position="134"/>
    </location>
</feature>
<reference evidence="3 4" key="1">
    <citation type="submission" date="2018-04" db="EMBL/GenBank/DDBJ databases">
        <title>Denitrifier Microvirgula.</title>
        <authorList>
            <person name="Anderson E."/>
            <person name="Jang J."/>
            <person name="Ishii S."/>
        </authorList>
    </citation>
    <scope>NUCLEOTIDE SEQUENCE [LARGE SCALE GENOMIC DNA]</scope>
    <source>
        <strain evidence="3 4">BE2.4</strain>
    </source>
</reference>
<dbReference type="STRING" id="1122240.GCA_000620105_01636"/>
<dbReference type="AlphaFoldDB" id="A0A2S0PC95"/>
<protein>
    <submittedName>
        <fullName evidence="3">META domain-containing protein</fullName>
    </submittedName>
</protein>
<dbReference type="KEGG" id="maer:DAI18_13245"/>
<sequence>MKHLVSLSSAVLAVALVAGCATGQNAAAPGAALPAGNWATSDGLTVKILDGQMLASTQCNRFGAPVSAQDNRLVFGTIKADSRACTAAMMPAENAVMDFFQSNPPFVLKDRSTLVIGSEGQQITLKRTPVVLPK</sequence>
<organism evidence="3 4">
    <name type="scientific">Microvirgula aerodenitrificans</name>
    <dbReference type="NCBI Taxonomy" id="57480"/>
    <lineage>
        <taxon>Bacteria</taxon>
        <taxon>Pseudomonadati</taxon>
        <taxon>Pseudomonadota</taxon>
        <taxon>Betaproteobacteria</taxon>
        <taxon>Neisseriales</taxon>
        <taxon>Aquaspirillaceae</taxon>
        <taxon>Microvirgula</taxon>
    </lineage>
</organism>
<keyword evidence="1" id="KW-0732">Signal</keyword>
<evidence type="ECO:0000256" key="1">
    <source>
        <dbReference type="SAM" id="SignalP"/>
    </source>
</evidence>
<gene>
    <name evidence="3" type="ORF">DAI18_13245</name>
</gene>
<dbReference type="EMBL" id="CP028519">
    <property type="protein sequence ID" value="AVY94897.1"/>
    <property type="molecule type" value="Genomic_DNA"/>
</dbReference>
<dbReference type="InterPro" id="IPR038670">
    <property type="entry name" value="HslJ-like_sf"/>
</dbReference>
<dbReference type="InterPro" id="IPR005184">
    <property type="entry name" value="DUF306_Meta_HslJ"/>
</dbReference>
<dbReference type="RefSeq" id="WP_028498954.1">
    <property type="nucleotide sequence ID" value="NZ_CAURZP010000015.1"/>
</dbReference>